<evidence type="ECO:0000313" key="2">
    <source>
        <dbReference type="EMBL" id="OJI80441.1"/>
    </source>
</evidence>
<dbReference type="VEuPathDB" id="FungiDB:ASPTUDRAFT_204389"/>
<reference evidence="3" key="1">
    <citation type="journal article" date="2017" name="Genome Biol.">
        <title>Comparative genomics reveals high biological diversity and specific adaptations in the industrially and medically important fungal genus Aspergillus.</title>
        <authorList>
            <person name="de Vries R.P."/>
            <person name="Riley R."/>
            <person name="Wiebenga A."/>
            <person name="Aguilar-Osorio G."/>
            <person name="Amillis S."/>
            <person name="Uchima C.A."/>
            <person name="Anderluh G."/>
            <person name="Asadollahi M."/>
            <person name="Askin M."/>
            <person name="Barry K."/>
            <person name="Battaglia E."/>
            <person name="Bayram O."/>
            <person name="Benocci T."/>
            <person name="Braus-Stromeyer S.A."/>
            <person name="Caldana C."/>
            <person name="Canovas D."/>
            <person name="Cerqueira G.C."/>
            <person name="Chen F."/>
            <person name="Chen W."/>
            <person name="Choi C."/>
            <person name="Clum A."/>
            <person name="Dos Santos R.A."/>
            <person name="Damasio A.R."/>
            <person name="Diallinas G."/>
            <person name="Emri T."/>
            <person name="Fekete E."/>
            <person name="Flipphi M."/>
            <person name="Freyberg S."/>
            <person name="Gallo A."/>
            <person name="Gournas C."/>
            <person name="Habgood R."/>
            <person name="Hainaut M."/>
            <person name="Harispe M.L."/>
            <person name="Henrissat B."/>
            <person name="Hilden K.S."/>
            <person name="Hope R."/>
            <person name="Hossain A."/>
            <person name="Karabika E."/>
            <person name="Karaffa L."/>
            <person name="Karanyi Z."/>
            <person name="Krasevec N."/>
            <person name="Kuo A."/>
            <person name="Kusch H."/>
            <person name="LaButti K."/>
            <person name="Lagendijk E.L."/>
            <person name="Lapidus A."/>
            <person name="Levasseur A."/>
            <person name="Lindquist E."/>
            <person name="Lipzen A."/>
            <person name="Logrieco A.F."/>
            <person name="MacCabe A."/>
            <person name="Maekelae M.R."/>
            <person name="Malavazi I."/>
            <person name="Melin P."/>
            <person name="Meyer V."/>
            <person name="Mielnichuk N."/>
            <person name="Miskei M."/>
            <person name="Molnar A.P."/>
            <person name="Mule G."/>
            <person name="Ngan C.Y."/>
            <person name="Orejas M."/>
            <person name="Orosz E."/>
            <person name="Ouedraogo J.P."/>
            <person name="Overkamp K.M."/>
            <person name="Park H.-S."/>
            <person name="Perrone G."/>
            <person name="Piumi F."/>
            <person name="Punt P.J."/>
            <person name="Ram A.F."/>
            <person name="Ramon A."/>
            <person name="Rauscher S."/>
            <person name="Record E."/>
            <person name="Riano-Pachon D.M."/>
            <person name="Robert V."/>
            <person name="Roehrig J."/>
            <person name="Ruller R."/>
            <person name="Salamov A."/>
            <person name="Salih N.S."/>
            <person name="Samson R.A."/>
            <person name="Sandor E."/>
            <person name="Sanguinetti M."/>
            <person name="Schuetze T."/>
            <person name="Sepcic K."/>
            <person name="Shelest E."/>
            <person name="Sherlock G."/>
            <person name="Sophianopoulou V."/>
            <person name="Squina F.M."/>
            <person name="Sun H."/>
            <person name="Susca A."/>
            <person name="Todd R.B."/>
            <person name="Tsang A."/>
            <person name="Unkles S.E."/>
            <person name="van de Wiele N."/>
            <person name="van Rossen-Uffink D."/>
            <person name="Oliveira J.V."/>
            <person name="Vesth T.C."/>
            <person name="Visser J."/>
            <person name="Yu J.-H."/>
            <person name="Zhou M."/>
            <person name="Andersen M.R."/>
            <person name="Archer D.B."/>
            <person name="Baker S.E."/>
            <person name="Benoit I."/>
            <person name="Brakhage A.A."/>
            <person name="Braus G.H."/>
            <person name="Fischer R."/>
            <person name="Frisvad J.C."/>
            <person name="Goldman G.H."/>
            <person name="Houbraken J."/>
            <person name="Oakley B."/>
            <person name="Pocsi I."/>
            <person name="Scazzocchio C."/>
            <person name="Seiboth B."/>
            <person name="vanKuyk P.A."/>
            <person name="Wortman J."/>
            <person name="Dyer P.S."/>
            <person name="Grigoriev I.V."/>
        </authorList>
    </citation>
    <scope>NUCLEOTIDE SEQUENCE [LARGE SCALE GENOMIC DNA]</scope>
    <source>
        <strain evidence="3">CBS 134.48</strain>
    </source>
</reference>
<name>A0A1L9MTR9_ASPTC</name>
<dbReference type="Proteomes" id="UP000184304">
    <property type="component" value="Unassembled WGS sequence"/>
</dbReference>
<organism evidence="2 3">
    <name type="scientific">Aspergillus tubingensis (strain CBS 134.48)</name>
    <dbReference type="NCBI Taxonomy" id="767770"/>
    <lineage>
        <taxon>Eukaryota</taxon>
        <taxon>Fungi</taxon>
        <taxon>Dikarya</taxon>
        <taxon>Ascomycota</taxon>
        <taxon>Pezizomycotina</taxon>
        <taxon>Eurotiomycetes</taxon>
        <taxon>Eurotiomycetidae</taxon>
        <taxon>Eurotiales</taxon>
        <taxon>Aspergillaceae</taxon>
        <taxon>Aspergillus</taxon>
        <taxon>Aspergillus subgen. Circumdati</taxon>
    </lineage>
</organism>
<protein>
    <submittedName>
        <fullName evidence="2">Uncharacterized protein</fullName>
    </submittedName>
</protein>
<dbReference type="AlphaFoldDB" id="A0A1L9MTR9"/>
<gene>
    <name evidence="2" type="ORF">ASPTUDRAFT_204389</name>
</gene>
<evidence type="ECO:0000313" key="3">
    <source>
        <dbReference type="Proteomes" id="UP000184304"/>
    </source>
</evidence>
<feature type="compositionally biased region" description="Polar residues" evidence="1">
    <location>
        <begin position="49"/>
        <end position="60"/>
    </location>
</feature>
<evidence type="ECO:0000256" key="1">
    <source>
        <dbReference type="SAM" id="MobiDB-lite"/>
    </source>
</evidence>
<dbReference type="EMBL" id="KV878207">
    <property type="protein sequence ID" value="OJI80441.1"/>
    <property type="molecule type" value="Genomic_DNA"/>
</dbReference>
<feature type="region of interest" description="Disordered" evidence="1">
    <location>
        <begin position="36"/>
        <end position="96"/>
    </location>
</feature>
<proteinExistence type="predicted"/>
<accession>A0A1L9MTR9</accession>
<dbReference type="OMA" id="QMALIVH"/>
<keyword evidence="3" id="KW-1185">Reference proteome</keyword>
<sequence length="111" mass="11543">MFVQIVAFVTATGPTSEYTPARTTPAEQMALIVHNPPNLPVPGPEPINSTTTATSDTDVNMGSKEAENGDNAVDTGQLQPVDDVSGFDTLDTAEGDIGVISSHTSNIVKSQ</sequence>